<feature type="compositionally biased region" description="Acidic residues" evidence="5">
    <location>
        <begin position="789"/>
        <end position="821"/>
    </location>
</feature>
<dbReference type="InterPro" id="IPR012583">
    <property type="entry name" value="RIX1_N"/>
</dbReference>
<accession>A0A446BIK7</accession>
<feature type="domain" description="Pre-rRNA-processing protein RIX1 N-terminal" evidence="6">
    <location>
        <begin position="6"/>
        <end position="214"/>
    </location>
</feature>
<dbReference type="Proteomes" id="UP000289323">
    <property type="component" value="Unassembled WGS sequence"/>
</dbReference>
<feature type="compositionally biased region" description="Basic and acidic residues" evidence="5">
    <location>
        <begin position="750"/>
        <end position="768"/>
    </location>
</feature>
<feature type="region of interest" description="Disordered" evidence="5">
    <location>
        <begin position="467"/>
        <end position="517"/>
    </location>
</feature>
<sequence>MAAPPDLRVLCGRLASTPVDDLPRLCPLLINHALRCGGPLSAPQDAKGRASSETPMLVHKLRTHITSLLNGKSPAGRFAAVCLIKAVIDVGGWESLRAADPWLKGLIGVLQKPDPLASKELCVVALTKIYLLLQGYQTLVREMATPTLPSYVTACLQLIKPPASGRPLRVPATFIESVACSLSKLVMFYPTTLRPFAAQMKAALRAYVAPTSSDPAVVPQSLRESSRQLYILLSFTAPKNGGSEEWARGIRSIILDSHVTVDQVFRAVVESWESSTGYVSQAARPGADPSGGGEAAEELPPWTGVQAGSERLIGLLEFLAAFLDNPTKAPVTLPLGELLDLTARLTLVTPPSPGAEDSIETNPGIRRDEKAELWSVLPDIHIAVLRLHLALIRRLRGNALPLATDILDQMVRVFNASRHLPAMRGTAYTLAKEVLLLSGPTLPKLTVDSLTPLIQSTCQDILLATGYVEDNPPPASQPVTNGSTKPKPNPNATANTNADAYLASPNPSSSSPSLFSDVQPTPATHLLPLLLSHLPQQHLAPELRALLDRTAVLARCKPALLASCLHPYRDGRGRYYPSLLPFLVRQFPRDQDVEVLRSNLVRAGAAAGRGGGGGGGEEEEEEAEELVEELGRHQVLRGPGREPGLERGLRQLGLEGERGGLGGGGGGVGGGGEGWGGHLAEDATEEVVMDGERKKGKEKVDSVVGPDMDMDVDVDDAPAANDSANPFATMVAAREEPAAEPMRPASPLKRRGEPLEDDAGKPPKRVDTGRAPQVAVMSEAAPAETKGEESEDESDSEESLGVELRDDEEDEEDEDEDEDEE</sequence>
<dbReference type="GO" id="GO:0005634">
    <property type="term" value="C:nucleus"/>
    <property type="evidence" value="ECO:0007669"/>
    <property type="project" value="UniProtKB-SubCell"/>
</dbReference>
<feature type="compositionally biased region" description="Low complexity" evidence="5">
    <location>
        <begin position="484"/>
        <end position="517"/>
    </location>
</feature>
<evidence type="ECO:0000256" key="1">
    <source>
        <dbReference type="ARBA" id="ARBA00004123"/>
    </source>
</evidence>
<proteinExistence type="inferred from homology"/>
<dbReference type="GO" id="GO:0006364">
    <property type="term" value="P:rRNA processing"/>
    <property type="evidence" value="ECO:0007669"/>
    <property type="project" value="TreeGrafter"/>
</dbReference>
<feature type="region of interest" description="Disordered" evidence="5">
    <location>
        <begin position="654"/>
        <end position="821"/>
    </location>
</feature>
<gene>
    <name evidence="7" type="ORF">TT172_LOCUS4747</name>
</gene>
<evidence type="ECO:0000256" key="3">
    <source>
        <dbReference type="ARBA" id="ARBA00021502"/>
    </source>
</evidence>
<evidence type="ECO:0000313" key="8">
    <source>
        <dbReference type="Proteomes" id="UP000289323"/>
    </source>
</evidence>
<evidence type="ECO:0000256" key="5">
    <source>
        <dbReference type="SAM" id="MobiDB-lite"/>
    </source>
</evidence>
<dbReference type="InterPro" id="IPR016024">
    <property type="entry name" value="ARM-type_fold"/>
</dbReference>
<feature type="compositionally biased region" description="Basic and acidic residues" evidence="5">
    <location>
        <begin position="690"/>
        <end position="701"/>
    </location>
</feature>
<dbReference type="PANTHER" id="PTHR34105">
    <property type="entry name" value="PROLINE-, GLUTAMIC ACID- AND LEUCINE-RICH PROTEIN 1"/>
    <property type="match status" value="1"/>
</dbReference>
<evidence type="ECO:0000313" key="7">
    <source>
        <dbReference type="EMBL" id="SPQ22328.1"/>
    </source>
</evidence>
<name>A0A446BIK7_9PEZI</name>
<evidence type="ECO:0000256" key="2">
    <source>
        <dbReference type="ARBA" id="ARBA00010511"/>
    </source>
</evidence>
<feature type="compositionally biased region" description="Gly residues" evidence="5">
    <location>
        <begin position="659"/>
        <end position="677"/>
    </location>
</feature>
<protein>
    <recommendedName>
        <fullName evidence="3">Pre-rRNA-processing protein RIX1</fullName>
    </recommendedName>
</protein>
<dbReference type="Pfam" id="PF08167">
    <property type="entry name" value="RIX1"/>
    <property type="match status" value="1"/>
</dbReference>
<comment type="similarity">
    <text evidence="2">Belongs to the RIX1/PELP1 family.</text>
</comment>
<keyword evidence="4" id="KW-0539">Nucleus</keyword>
<dbReference type="PANTHER" id="PTHR34105:SF1">
    <property type="entry name" value="PROLINE-, GLUTAMIC ACID- AND LEUCINE-RICH PROTEIN 1"/>
    <property type="match status" value="1"/>
</dbReference>
<dbReference type="SUPFAM" id="SSF48371">
    <property type="entry name" value="ARM repeat"/>
    <property type="match status" value="1"/>
</dbReference>
<dbReference type="AlphaFoldDB" id="A0A446BIK7"/>
<organism evidence="7 8">
    <name type="scientific">Thermothielavioides terrestris</name>
    <dbReference type="NCBI Taxonomy" id="2587410"/>
    <lineage>
        <taxon>Eukaryota</taxon>
        <taxon>Fungi</taxon>
        <taxon>Dikarya</taxon>
        <taxon>Ascomycota</taxon>
        <taxon>Pezizomycotina</taxon>
        <taxon>Sordariomycetes</taxon>
        <taxon>Sordariomycetidae</taxon>
        <taxon>Sordariales</taxon>
        <taxon>Chaetomiaceae</taxon>
        <taxon>Thermothielavioides</taxon>
    </lineage>
</organism>
<evidence type="ECO:0000256" key="4">
    <source>
        <dbReference type="ARBA" id="ARBA00023242"/>
    </source>
</evidence>
<evidence type="ECO:0000259" key="6">
    <source>
        <dbReference type="Pfam" id="PF08167"/>
    </source>
</evidence>
<feature type="region of interest" description="Disordered" evidence="5">
    <location>
        <begin position="280"/>
        <end position="300"/>
    </location>
</feature>
<reference evidence="7 8" key="1">
    <citation type="submission" date="2018-04" db="EMBL/GenBank/DDBJ databases">
        <authorList>
            <person name="Huttner S."/>
            <person name="Dainat J."/>
        </authorList>
    </citation>
    <scope>NUCLEOTIDE SEQUENCE [LARGE SCALE GENOMIC DNA]</scope>
</reference>
<comment type="subcellular location">
    <subcellularLocation>
        <location evidence="1">Nucleus</location>
    </subcellularLocation>
</comment>
<dbReference type="EMBL" id="OUUZ01000009">
    <property type="protein sequence ID" value="SPQ22328.1"/>
    <property type="molecule type" value="Genomic_DNA"/>
</dbReference>